<dbReference type="EMBL" id="RCDD01000001">
    <property type="protein sequence ID" value="RLK60593.1"/>
    <property type="molecule type" value="Genomic_DNA"/>
</dbReference>
<dbReference type="InterPro" id="IPR024983">
    <property type="entry name" value="CHAT_dom"/>
</dbReference>
<evidence type="ECO:0000313" key="2">
    <source>
        <dbReference type="EMBL" id="RLK60593.1"/>
    </source>
</evidence>
<dbReference type="Pfam" id="PF12770">
    <property type="entry name" value="CHAT"/>
    <property type="match status" value="1"/>
</dbReference>
<evidence type="ECO:0000259" key="1">
    <source>
        <dbReference type="Pfam" id="PF12770"/>
    </source>
</evidence>
<dbReference type="InterPro" id="IPR011990">
    <property type="entry name" value="TPR-like_helical_dom_sf"/>
</dbReference>
<dbReference type="RefSeq" id="WP_121389440.1">
    <property type="nucleotide sequence ID" value="NZ_RCDD01000001.1"/>
</dbReference>
<accession>A0A421B8Q8</accession>
<comment type="caution">
    <text evidence="2">The sequence shown here is derived from an EMBL/GenBank/DDBJ whole genome shotgun (WGS) entry which is preliminary data.</text>
</comment>
<protein>
    <submittedName>
        <fullName evidence="2">CHAT domain-containing protein</fullName>
    </submittedName>
</protein>
<keyword evidence="3" id="KW-1185">Reference proteome</keyword>
<feature type="domain" description="CHAT" evidence="1">
    <location>
        <begin position="445"/>
        <end position="652"/>
    </location>
</feature>
<proteinExistence type="predicted"/>
<dbReference type="Proteomes" id="UP000282454">
    <property type="component" value="Unassembled WGS sequence"/>
</dbReference>
<reference evidence="2 3" key="1">
    <citation type="submission" date="2018-10" db="EMBL/GenBank/DDBJ databases">
        <title>Genomic Encyclopedia of Archaeal and Bacterial Type Strains, Phase II (KMG-II): from individual species to whole genera.</title>
        <authorList>
            <person name="Goeker M."/>
        </authorList>
    </citation>
    <scope>NUCLEOTIDE SEQUENCE [LARGE SCALE GENOMIC DNA]</scope>
    <source>
        <strain evidence="2 3">DSM 45657</strain>
    </source>
</reference>
<evidence type="ECO:0000313" key="3">
    <source>
        <dbReference type="Proteomes" id="UP000282454"/>
    </source>
</evidence>
<gene>
    <name evidence="2" type="ORF">CLV68_1102</name>
</gene>
<name>A0A421B8Q8_9PSEU</name>
<dbReference type="Gene3D" id="1.25.40.10">
    <property type="entry name" value="Tetratricopeptide repeat domain"/>
    <property type="match status" value="2"/>
</dbReference>
<sequence>MAEVTWRALQTSAVALHETGKTREARRVAEAAISAASSDDERNESRLTLAWVCHQLGDRATSARLVLDVRDRRTDCLRGLLLCHDGNHAAAIPVLEAAIADPELDLRWQANALVGLGVSAIFLRNFAMADEALERAYEIYRGLGELERAATCKHNQGFAAAEAGDLPRALELYDAAAIDETRRPEVLVDRAKALLDSGLLREAGVALTQAGRLLGAAGRGPAYADAMLTYGWYCLRAGNPAAARTAASMIDLPEASALDAHARIAAGEAVDIDAIAKRCEPVVAAGLRLAAAKPELVAPKRFSRHAQLRALGWLAQAQLAETRGAVLAACRAGLRSNPRSVELARTGRSAATSPRAVFTWVERERAASDNTDRVPTSTEVAGALGDNSLVSFYIHDGLTSAVAIVGGRFTTYELGQVDLAAVRAALTLVATTNQGQVAAGHALRALDEQLFSKIDLPRRPVVILTRDLHQTPWSALPSLQGVPVTTAPSAAHWLDVEGPVPEGRLWVAGPRLKHAETEARALHDEYGGVLLTGNDATVDAVLAAIAEAGTAHIAAHCVHKPGAPLFSALELADGPLYGHHIARLGRLPARVVLSACESALDLPRVFLDNGTRSVVASTLPVADERVAELVTDLHGRLVLGADTGSALAGAQAAHPGLGFVVIGR</sequence>
<dbReference type="AlphaFoldDB" id="A0A421B8Q8"/>
<dbReference type="OrthoDB" id="9761935at2"/>
<organism evidence="2 3">
    <name type="scientific">Actinokineospora cianjurensis</name>
    <dbReference type="NCBI Taxonomy" id="585224"/>
    <lineage>
        <taxon>Bacteria</taxon>
        <taxon>Bacillati</taxon>
        <taxon>Actinomycetota</taxon>
        <taxon>Actinomycetes</taxon>
        <taxon>Pseudonocardiales</taxon>
        <taxon>Pseudonocardiaceae</taxon>
        <taxon>Actinokineospora</taxon>
    </lineage>
</organism>
<dbReference type="SUPFAM" id="SSF48452">
    <property type="entry name" value="TPR-like"/>
    <property type="match status" value="1"/>
</dbReference>